<dbReference type="AlphaFoldDB" id="L9W363"/>
<dbReference type="EMBL" id="AOHX01000041">
    <property type="protein sequence ID" value="ELY43880.1"/>
    <property type="molecule type" value="Genomic_DNA"/>
</dbReference>
<dbReference type="PATRIC" id="fig|1230460.4.peg.2541"/>
<accession>L9W363</accession>
<name>L9W363_9EURY</name>
<keyword evidence="4" id="KW-1185">Reference proteome</keyword>
<dbReference type="Pfam" id="PF26436">
    <property type="entry name" value="DUF8119"/>
    <property type="match status" value="1"/>
</dbReference>
<reference evidence="3 4" key="1">
    <citation type="journal article" date="2014" name="PLoS Genet.">
        <title>Phylogenetically driven sequencing of extremely halophilic archaea reveals strategies for static and dynamic osmo-response.</title>
        <authorList>
            <person name="Becker E.A."/>
            <person name="Seitzer P.M."/>
            <person name="Tritt A."/>
            <person name="Larsen D."/>
            <person name="Krusor M."/>
            <person name="Yao A.I."/>
            <person name="Wu D."/>
            <person name="Madern D."/>
            <person name="Eisen J.A."/>
            <person name="Darling A.E."/>
            <person name="Facciotti M.T."/>
        </authorList>
    </citation>
    <scope>NUCLEOTIDE SEQUENCE [LARGE SCALE GENOMIC DNA]</scope>
    <source>
        <strain evidence="3 4">JCM 14089</strain>
    </source>
</reference>
<comment type="caution">
    <text evidence="3">The sequence shown here is derived from an EMBL/GenBank/DDBJ whole genome shotgun (WGS) entry which is preliminary data.</text>
</comment>
<keyword evidence="1" id="KW-0472">Membrane</keyword>
<feature type="transmembrane region" description="Helical" evidence="1">
    <location>
        <begin position="53"/>
        <end position="73"/>
    </location>
</feature>
<dbReference type="eggNOG" id="arCOG06361">
    <property type="taxonomic scope" value="Archaea"/>
</dbReference>
<evidence type="ECO:0000313" key="4">
    <source>
        <dbReference type="Proteomes" id="UP000011661"/>
    </source>
</evidence>
<gene>
    <name evidence="3" type="ORF">C495_12485</name>
</gene>
<dbReference type="Proteomes" id="UP000011661">
    <property type="component" value="Unassembled WGS sequence"/>
</dbReference>
<dbReference type="RefSeq" id="WP_008163370.1">
    <property type="nucleotide sequence ID" value="NZ_AOHX01000041.1"/>
</dbReference>
<evidence type="ECO:0000313" key="3">
    <source>
        <dbReference type="EMBL" id="ELY43880.1"/>
    </source>
</evidence>
<keyword evidence="1" id="KW-0812">Transmembrane</keyword>
<feature type="transmembrane region" description="Helical" evidence="1">
    <location>
        <begin position="20"/>
        <end position="46"/>
    </location>
</feature>
<dbReference type="OrthoDB" id="202765at2157"/>
<evidence type="ECO:0000259" key="2">
    <source>
        <dbReference type="Pfam" id="PF26436"/>
    </source>
</evidence>
<sequence>MASETPDRSSTRSDGTTKAAAITAVRLMIDLVVVTGWVVFLVLFFLQNTWPRWTFYLLLIAGVGLYVTVTAAWRSSDTA</sequence>
<dbReference type="InterPro" id="IPR058432">
    <property type="entry name" value="DUF8119"/>
</dbReference>
<feature type="domain" description="DUF8119" evidence="2">
    <location>
        <begin position="19"/>
        <end position="76"/>
    </location>
</feature>
<proteinExistence type="predicted"/>
<organism evidence="3 4">
    <name type="scientific">Natronorubrum sulfidifaciens JCM 14089</name>
    <dbReference type="NCBI Taxonomy" id="1230460"/>
    <lineage>
        <taxon>Archaea</taxon>
        <taxon>Methanobacteriati</taxon>
        <taxon>Methanobacteriota</taxon>
        <taxon>Stenosarchaea group</taxon>
        <taxon>Halobacteria</taxon>
        <taxon>Halobacteriales</taxon>
        <taxon>Natrialbaceae</taxon>
        <taxon>Natronorubrum</taxon>
    </lineage>
</organism>
<keyword evidence="1" id="KW-1133">Transmembrane helix</keyword>
<evidence type="ECO:0000256" key="1">
    <source>
        <dbReference type="SAM" id="Phobius"/>
    </source>
</evidence>
<protein>
    <recommendedName>
        <fullName evidence="2">DUF8119 domain-containing protein</fullName>
    </recommendedName>
</protein>